<dbReference type="Proteomes" id="UP000265515">
    <property type="component" value="Unassembled WGS sequence"/>
</dbReference>
<feature type="coiled-coil region" evidence="3">
    <location>
        <begin position="451"/>
        <end position="485"/>
    </location>
</feature>
<sequence>MPRLRRRDRERVAVAVMAAAGKIAEDAFDALDLIAGYRSGFGQPVGPAPLANLGLRIEDDDDDGPTNHSLLWLWPAIVDITRILPRASPRWWVMRRSAGLWKDLPDDDAEDDHYLSLLRMRHSTFDRLLWKVGPLLEREIPRFRLPLPPAKKLAYALHRWAHGDHHGHSCSGYGLGRTRGLPAVMDVAEAIVESYPGAVGFGGFAEHARMQKFPGTVGDARVLKNTSLYRRVLKGHLFLDDVHDPFLEQRDAIPDVPGGYLLGDGGYPSLLWLVIPYGRQQVVTHSMDVFDSLHKIVRSAVEQFFGVFKMRFLDYVCDRHALDEEMESAERELEHMHRVLVARGDTISVRMRNGRAVCETEVTELEHMHRVLVARGDTISVRMRNGRAVCETEVTQDSRNALRWAAIVADRVRSSRSGLQQCCDNVVTRHVQLRRELQRWRRMWEDSRMAHDGAARGLREAERELADIRRRCEVAESEVVVARRQAEDAWRLVDEIMRSESAVGKSDGDDFCEVFEGLSVKEKGKSVDTSHHKGASSPSSPMCHSCENMSSRLAHIEHEIVKLQATNEMLQWPASVWEEWDNDLKMCCVPRKFPPPPGSSSSTTKFGDSLRE</sequence>
<evidence type="ECO:0000259" key="5">
    <source>
        <dbReference type="Pfam" id="PF13359"/>
    </source>
</evidence>
<evidence type="ECO:0000256" key="1">
    <source>
        <dbReference type="ARBA" id="ARBA00001968"/>
    </source>
</evidence>
<feature type="region of interest" description="Disordered" evidence="4">
    <location>
        <begin position="523"/>
        <end position="544"/>
    </location>
</feature>
<feature type="domain" description="DDE Tnp4" evidence="5">
    <location>
        <begin position="211"/>
        <end position="313"/>
    </location>
</feature>
<evidence type="ECO:0000256" key="2">
    <source>
        <dbReference type="ARBA" id="ARBA00022723"/>
    </source>
</evidence>
<reference evidence="6 7" key="1">
    <citation type="journal article" date="2018" name="Cell">
        <title>The Chara Genome: Secondary Complexity and Implications for Plant Terrestrialization.</title>
        <authorList>
            <person name="Nishiyama T."/>
            <person name="Sakayama H."/>
            <person name="Vries J.D."/>
            <person name="Buschmann H."/>
            <person name="Saint-Marcoux D."/>
            <person name="Ullrich K.K."/>
            <person name="Haas F.B."/>
            <person name="Vanderstraeten L."/>
            <person name="Becker D."/>
            <person name="Lang D."/>
            <person name="Vosolsobe S."/>
            <person name="Rombauts S."/>
            <person name="Wilhelmsson P.K.I."/>
            <person name="Janitza P."/>
            <person name="Kern R."/>
            <person name="Heyl A."/>
            <person name="Rumpler F."/>
            <person name="Villalobos L.I.A.C."/>
            <person name="Clay J.M."/>
            <person name="Skokan R."/>
            <person name="Toyoda A."/>
            <person name="Suzuki Y."/>
            <person name="Kagoshima H."/>
            <person name="Schijlen E."/>
            <person name="Tajeshwar N."/>
            <person name="Catarino B."/>
            <person name="Hetherington A.J."/>
            <person name="Saltykova A."/>
            <person name="Bonnot C."/>
            <person name="Breuninger H."/>
            <person name="Symeonidi A."/>
            <person name="Radhakrishnan G.V."/>
            <person name="Van Nieuwerburgh F."/>
            <person name="Deforce D."/>
            <person name="Chang C."/>
            <person name="Karol K.G."/>
            <person name="Hedrich R."/>
            <person name="Ulvskov P."/>
            <person name="Glockner G."/>
            <person name="Delwiche C.F."/>
            <person name="Petrasek J."/>
            <person name="Van de Peer Y."/>
            <person name="Friml J."/>
            <person name="Beilby M."/>
            <person name="Dolan L."/>
            <person name="Kohara Y."/>
            <person name="Sugano S."/>
            <person name="Fujiyama A."/>
            <person name="Delaux P.-M."/>
            <person name="Quint M."/>
            <person name="TheiBen G."/>
            <person name="Hagemann M."/>
            <person name="Harholt J."/>
            <person name="Dunand C."/>
            <person name="Zachgo S."/>
            <person name="Langdale J."/>
            <person name="Maumus F."/>
            <person name="Straeten D.V.D."/>
            <person name="Gould S.B."/>
            <person name="Rensing S.A."/>
        </authorList>
    </citation>
    <scope>NUCLEOTIDE SEQUENCE [LARGE SCALE GENOMIC DNA]</scope>
    <source>
        <strain evidence="6 7">S276</strain>
    </source>
</reference>
<organism evidence="6 7">
    <name type="scientific">Chara braunii</name>
    <name type="common">Braun's stonewort</name>
    <dbReference type="NCBI Taxonomy" id="69332"/>
    <lineage>
        <taxon>Eukaryota</taxon>
        <taxon>Viridiplantae</taxon>
        <taxon>Streptophyta</taxon>
        <taxon>Charophyceae</taxon>
        <taxon>Charales</taxon>
        <taxon>Characeae</taxon>
        <taxon>Chara</taxon>
    </lineage>
</organism>
<keyword evidence="7" id="KW-1185">Reference proteome</keyword>
<dbReference type="EMBL" id="BFEA01000436">
    <property type="protein sequence ID" value="GBG83337.1"/>
    <property type="molecule type" value="Genomic_DNA"/>
</dbReference>
<evidence type="ECO:0000256" key="4">
    <source>
        <dbReference type="SAM" id="MobiDB-lite"/>
    </source>
</evidence>
<feature type="compositionally biased region" description="Low complexity" evidence="4">
    <location>
        <begin position="599"/>
        <end position="612"/>
    </location>
</feature>
<name>A0A388LM09_CHABU</name>
<comment type="caution">
    <text evidence="6">The sequence shown here is derived from an EMBL/GenBank/DDBJ whole genome shotgun (WGS) entry which is preliminary data.</text>
</comment>
<dbReference type="GO" id="GO:0046872">
    <property type="term" value="F:metal ion binding"/>
    <property type="evidence" value="ECO:0007669"/>
    <property type="project" value="UniProtKB-KW"/>
</dbReference>
<evidence type="ECO:0000256" key="3">
    <source>
        <dbReference type="SAM" id="Coils"/>
    </source>
</evidence>
<dbReference type="Pfam" id="PF13359">
    <property type="entry name" value="DDE_Tnp_4"/>
    <property type="match status" value="1"/>
</dbReference>
<comment type="cofactor">
    <cofactor evidence="1">
        <name>a divalent metal cation</name>
        <dbReference type="ChEBI" id="CHEBI:60240"/>
    </cofactor>
</comment>
<keyword evidence="3" id="KW-0175">Coiled coil</keyword>
<dbReference type="AlphaFoldDB" id="A0A388LM09"/>
<dbReference type="InterPro" id="IPR027806">
    <property type="entry name" value="HARBI1_dom"/>
</dbReference>
<keyword evidence="2" id="KW-0479">Metal-binding</keyword>
<evidence type="ECO:0000313" key="6">
    <source>
        <dbReference type="EMBL" id="GBG83337.1"/>
    </source>
</evidence>
<accession>A0A388LM09</accession>
<gene>
    <name evidence="6" type="ORF">CBR_g37050</name>
</gene>
<proteinExistence type="predicted"/>
<evidence type="ECO:0000313" key="7">
    <source>
        <dbReference type="Proteomes" id="UP000265515"/>
    </source>
</evidence>
<protein>
    <recommendedName>
        <fullName evidence="5">DDE Tnp4 domain-containing protein</fullName>
    </recommendedName>
</protein>
<dbReference type="Gramene" id="GBG83337">
    <property type="protein sequence ID" value="GBG83337"/>
    <property type="gene ID" value="CBR_g37050"/>
</dbReference>
<feature type="region of interest" description="Disordered" evidence="4">
    <location>
        <begin position="592"/>
        <end position="612"/>
    </location>
</feature>